<accession>E7G7K2</accession>
<dbReference type="Gene3D" id="3.40.50.1110">
    <property type="entry name" value="SGNH hydrolase"/>
    <property type="match status" value="1"/>
</dbReference>
<dbReference type="HOGENOM" id="CLU_041407_1_0_9"/>
<dbReference type="AlphaFoldDB" id="E7G7K2"/>
<sequence length="317" mass="37206">MITMCVILTVVYVSLIYIHEKNTIEDIQLAEQPVINQLQEKPSLSQDDISILAVGNSDLYSAFNPFQLWNEKGFTSFVSGEPSHDVFRSYITIKETLKFQKPKLIIYEVDEIFNGKRYDEKNTLIHVAMNTYPIAKRFEPWKNLDSSDFKKYENYDYNYVARVTYKGYLYKTKTVRRQTNGPYMKKTEEIANIKKTELKYLKEIIDLAKTNQIPLLFLAVPSAKSWTSEKHNAIQQVSEQYDIPFLDLNIVDNGLTMNWQTDSRDGGTHLNYKGATKVTKYLGDYISENYKIPDYRNEKIMEQWNVDYKKFVKMTKE</sequence>
<dbReference type="Proteomes" id="UP000003157">
    <property type="component" value="Unassembled WGS sequence"/>
</dbReference>
<reference evidence="1" key="1">
    <citation type="submission" date="2010-12" db="EMBL/GenBank/DDBJ databases">
        <title>The Genome Sequence of Coprobacillus sp. strain 29_1.</title>
        <authorList>
            <consortium name="The Broad Institute Genome Sequencing Platform"/>
            <person name="Earl A."/>
            <person name="Ward D."/>
            <person name="Feldgarden M."/>
            <person name="Gevers D."/>
            <person name="Daigneault M."/>
            <person name="Sibley C.D."/>
            <person name="White A."/>
            <person name="Strauss J."/>
            <person name="Allen-Vercoe E."/>
            <person name="Young S.K."/>
            <person name="Zeng Q."/>
            <person name="Gargeya S."/>
            <person name="Fitzgerald M."/>
            <person name="Haas B."/>
            <person name="Abouelleil A."/>
            <person name="Alvarado L."/>
            <person name="Arachchi H.M."/>
            <person name="Berlin A."/>
            <person name="Brown A."/>
            <person name="Chapman S.B."/>
            <person name="Chen Z."/>
            <person name="Dunbar C."/>
            <person name="Freedman E."/>
            <person name="Gearin G."/>
            <person name="Gellesch M."/>
            <person name="Goldberg J."/>
            <person name="Griggs A."/>
            <person name="Gujja S."/>
            <person name="Heilman E."/>
            <person name="Heiman D."/>
            <person name="Howarth C."/>
            <person name="Larson L."/>
            <person name="Lui A."/>
            <person name="MacDonald P.J.P."/>
            <person name="Mehta T."/>
            <person name="Montmayeur A."/>
            <person name="Murphy C."/>
            <person name="Neiman D."/>
            <person name="Pearson M."/>
            <person name="Priest M."/>
            <person name="Roberts A."/>
            <person name="Saif S."/>
            <person name="Shea T."/>
            <person name="Shenoy N."/>
            <person name="Sisk P."/>
            <person name="Stolte C."/>
            <person name="Sykes S."/>
            <person name="White J."/>
            <person name="Yandava C."/>
            <person name="Nusbaum C."/>
            <person name="Birren B."/>
        </authorList>
    </citation>
    <scope>NUCLEOTIDE SEQUENCE [LARGE SCALE GENOMIC DNA]</scope>
    <source>
        <strain evidence="1">29_1</strain>
    </source>
</reference>
<protein>
    <submittedName>
        <fullName evidence="1">Uncharacterized protein</fullName>
    </submittedName>
</protein>
<proteinExistence type="predicted"/>
<keyword evidence="2" id="KW-1185">Reference proteome</keyword>
<dbReference type="STRING" id="100884.GCA_000269565_00966"/>
<evidence type="ECO:0000313" key="1">
    <source>
        <dbReference type="EMBL" id="EFW05986.1"/>
    </source>
</evidence>
<dbReference type="InterPro" id="IPR036514">
    <property type="entry name" value="SGNH_hydro_sf"/>
</dbReference>
<dbReference type="eggNOG" id="COG2755">
    <property type="taxonomic scope" value="Bacteria"/>
</dbReference>
<dbReference type="SUPFAM" id="SSF52266">
    <property type="entry name" value="SGNH hydrolase"/>
    <property type="match status" value="1"/>
</dbReference>
<comment type="caution">
    <text evidence="1">The sequence shown here is derived from an EMBL/GenBank/DDBJ whole genome shotgun (WGS) entry which is preliminary data.</text>
</comment>
<dbReference type="EMBL" id="ADKX01000010">
    <property type="protein sequence ID" value="EFW05986.1"/>
    <property type="molecule type" value="Genomic_DNA"/>
</dbReference>
<evidence type="ECO:0000313" key="2">
    <source>
        <dbReference type="Proteomes" id="UP000003157"/>
    </source>
</evidence>
<gene>
    <name evidence="1" type="ORF">HMPREF9488_00740</name>
</gene>
<name>E7G7K2_9FIRM</name>
<organism evidence="1 2">
    <name type="scientific">Coprobacillus cateniformis</name>
    <dbReference type="NCBI Taxonomy" id="100884"/>
    <lineage>
        <taxon>Bacteria</taxon>
        <taxon>Bacillati</taxon>
        <taxon>Bacillota</taxon>
        <taxon>Erysipelotrichia</taxon>
        <taxon>Erysipelotrichales</taxon>
        <taxon>Coprobacillaceae</taxon>
        <taxon>Coprobacillus</taxon>
    </lineage>
</organism>